<evidence type="ECO:0000313" key="1">
    <source>
        <dbReference type="EMBL" id="MFC7149569.1"/>
    </source>
</evidence>
<proteinExistence type="predicted"/>
<comment type="caution">
    <text evidence="1">The sequence shown here is derived from an EMBL/GenBank/DDBJ whole genome shotgun (WGS) entry which is preliminary data.</text>
</comment>
<accession>A0ABW2FCD0</accession>
<name>A0ABW2FCD0_9BACL</name>
<organism evidence="1 2">
    <name type="scientific">Cohnella cellulosilytica</name>
    <dbReference type="NCBI Taxonomy" id="986710"/>
    <lineage>
        <taxon>Bacteria</taxon>
        <taxon>Bacillati</taxon>
        <taxon>Bacillota</taxon>
        <taxon>Bacilli</taxon>
        <taxon>Bacillales</taxon>
        <taxon>Paenibacillaceae</taxon>
        <taxon>Cohnella</taxon>
    </lineage>
</organism>
<dbReference type="RefSeq" id="WP_378107828.1">
    <property type="nucleotide sequence ID" value="NZ_JBHSUP010000026.1"/>
</dbReference>
<keyword evidence="2" id="KW-1185">Reference proteome</keyword>
<dbReference type="EMBL" id="JBHTAI010000007">
    <property type="protein sequence ID" value="MFC7149569.1"/>
    <property type="molecule type" value="Genomic_DNA"/>
</dbReference>
<gene>
    <name evidence="1" type="ORF">ACFQMJ_13610</name>
</gene>
<reference evidence="2" key="1">
    <citation type="journal article" date="2019" name="Int. J. Syst. Evol. Microbiol.">
        <title>The Global Catalogue of Microorganisms (GCM) 10K type strain sequencing project: providing services to taxonomists for standard genome sequencing and annotation.</title>
        <authorList>
            <consortium name="The Broad Institute Genomics Platform"/>
            <consortium name="The Broad Institute Genome Sequencing Center for Infectious Disease"/>
            <person name="Wu L."/>
            <person name="Ma J."/>
        </authorList>
    </citation>
    <scope>NUCLEOTIDE SEQUENCE [LARGE SCALE GENOMIC DNA]</scope>
    <source>
        <strain evidence="2">KCTC 12907</strain>
    </source>
</reference>
<sequence>MPIKTSSARNRAACFCYLWGVSFGSGFDSIVCAHQKALSSVPMGTEKKARADRSAAMKGAPAALNL</sequence>
<protein>
    <submittedName>
        <fullName evidence="1">Uncharacterized protein</fullName>
    </submittedName>
</protein>
<dbReference type="Proteomes" id="UP001596378">
    <property type="component" value="Unassembled WGS sequence"/>
</dbReference>
<evidence type="ECO:0000313" key="2">
    <source>
        <dbReference type="Proteomes" id="UP001596378"/>
    </source>
</evidence>